<accession>A0A2P9HBM3</accession>
<evidence type="ECO:0000313" key="7">
    <source>
        <dbReference type="Proteomes" id="UP000246073"/>
    </source>
</evidence>
<dbReference type="SUPFAM" id="SSF46785">
    <property type="entry name" value="Winged helix' DNA-binding domain"/>
    <property type="match status" value="1"/>
</dbReference>
<organism evidence="6 7">
    <name type="scientific">Ochrobactrum soli</name>
    <dbReference type="NCBI Taxonomy" id="2448455"/>
    <lineage>
        <taxon>Bacteria</taxon>
        <taxon>Pseudomonadati</taxon>
        <taxon>Pseudomonadota</taxon>
        <taxon>Alphaproteobacteria</taxon>
        <taxon>Hyphomicrobiales</taxon>
        <taxon>Brucellaceae</taxon>
        <taxon>Brucella/Ochrobactrum group</taxon>
        <taxon>Ochrobactrum</taxon>
    </lineage>
</organism>
<name>A0A2P9HBM3_9HYPH</name>
<dbReference type="PRINTS" id="PR00039">
    <property type="entry name" value="HTHLYSR"/>
</dbReference>
<dbReference type="PROSITE" id="PS50931">
    <property type="entry name" value="HTH_LYSR"/>
    <property type="match status" value="1"/>
</dbReference>
<sequence>MKKPGKQNWEVGMNLIYFSAFRAVMLTGTVSAAAELIGRSQPAVSRLLNKLETELGVTLFERRKGLITPTSVAHLLLDEIDRAYTSLDSLRNFAATVAEGETSRITAAVMPALGISFMPQALKKFKDSWPQTRVQLNIRLSAKIEEWAASQQLDFGLAELPFRRSGFQTEVFSDAAYIAAVPRDHHLASHEKIEPPDLRNVPFVSFASFTAAGPIIAQAFRAAGEKLDPAYETTISAAAYEFAKIGLGVALIDPYTAIHQLDDRVTLVPFLPKIPFNVALLRPYSRPQSRVSEALLDLLFSERDAVLAKLPHF</sequence>
<keyword evidence="4" id="KW-0804">Transcription</keyword>
<dbReference type="Proteomes" id="UP000246073">
    <property type="component" value="Unassembled WGS sequence"/>
</dbReference>
<evidence type="ECO:0000256" key="2">
    <source>
        <dbReference type="ARBA" id="ARBA00023015"/>
    </source>
</evidence>
<dbReference type="GO" id="GO:0043565">
    <property type="term" value="F:sequence-specific DNA binding"/>
    <property type="evidence" value="ECO:0007669"/>
    <property type="project" value="TreeGrafter"/>
</dbReference>
<dbReference type="PANTHER" id="PTHR30427">
    <property type="entry name" value="TRANSCRIPTIONAL ACTIVATOR PROTEIN LYSR"/>
    <property type="match status" value="1"/>
</dbReference>
<dbReference type="RefSeq" id="WP_244597021.1">
    <property type="nucleotide sequence ID" value="NZ_OOFM01000001.1"/>
</dbReference>
<dbReference type="InterPro" id="IPR000847">
    <property type="entry name" value="LysR_HTH_N"/>
</dbReference>
<dbReference type="PANTHER" id="PTHR30427:SF1">
    <property type="entry name" value="TRANSCRIPTIONAL ACTIVATOR PROTEIN LYSR"/>
    <property type="match status" value="1"/>
</dbReference>
<keyword evidence="3" id="KW-0238">DNA-binding</keyword>
<reference evidence="7" key="1">
    <citation type="submission" date="2017-12" db="EMBL/GenBank/DDBJ databases">
        <authorList>
            <person name="Diaz M."/>
        </authorList>
    </citation>
    <scope>NUCLEOTIDE SEQUENCE [LARGE SCALE GENOMIC DNA]</scope>
    <source>
        <strain evidence="7">FI11154</strain>
    </source>
</reference>
<dbReference type="GO" id="GO:0003700">
    <property type="term" value="F:DNA-binding transcription factor activity"/>
    <property type="evidence" value="ECO:0007669"/>
    <property type="project" value="InterPro"/>
</dbReference>
<dbReference type="AlphaFoldDB" id="A0A2P9HBM3"/>
<proteinExistence type="inferred from homology"/>
<dbReference type="Gene3D" id="1.10.10.10">
    <property type="entry name" value="Winged helix-like DNA-binding domain superfamily/Winged helix DNA-binding domain"/>
    <property type="match status" value="1"/>
</dbReference>
<dbReference type="InterPro" id="IPR036390">
    <property type="entry name" value="WH_DNA-bd_sf"/>
</dbReference>
<protein>
    <submittedName>
        <fullName evidence="6">LysR family transcriptional regulator STM3121</fullName>
    </submittedName>
</protein>
<evidence type="ECO:0000259" key="5">
    <source>
        <dbReference type="PROSITE" id="PS50931"/>
    </source>
</evidence>
<dbReference type="InterPro" id="IPR005119">
    <property type="entry name" value="LysR_subst-bd"/>
</dbReference>
<dbReference type="Pfam" id="PF03466">
    <property type="entry name" value="LysR_substrate"/>
    <property type="match status" value="1"/>
</dbReference>
<dbReference type="Gene3D" id="3.40.190.290">
    <property type="match status" value="1"/>
</dbReference>
<evidence type="ECO:0000256" key="3">
    <source>
        <dbReference type="ARBA" id="ARBA00023125"/>
    </source>
</evidence>
<keyword evidence="2" id="KW-0805">Transcription regulation</keyword>
<evidence type="ECO:0000256" key="1">
    <source>
        <dbReference type="ARBA" id="ARBA00009437"/>
    </source>
</evidence>
<evidence type="ECO:0000256" key="4">
    <source>
        <dbReference type="ARBA" id="ARBA00023163"/>
    </source>
</evidence>
<evidence type="ECO:0000313" key="6">
    <source>
        <dbReference type="EMBL" id="SPL61498.1"/>
    </source>
</evidence>
<feature type="domain" description="HTH lysR-type" evidence="5">
    <location>
        <begin position="13"/>
        <end position="70"/>
    </location>
</feature>
<dbReference type="GO" id="GO:0010628">
    <property type="term" value="P:positive regulation of gene expression"/>
    <property type="evidence" value="ECO:0007669"/>
    <property type="project" value="TreeGrafter"/>
</dbReference>
<gene>
    <name evidence="6" type="ORF">OHAE_4290</name>
</gene>
<dbReference type="SUPFAM" id="SSF53850">
    <property type="entry name" value="Periplasmic binding protein-like II"/>
    <property type="match status" value="1"/>
</dbReference>
<dbReference type="EMBL" id="OOFM01000001">
    <property type="protein sequence ID" value="SPL61498.1"/>
    <property type="molecule type" value="Genomic_DNA"/>
</dbReference>
<comment type="similarity">
    <text evidence="1">Belongs to the LysR transcriptional regulatory family.</text>
</comment>
<dbReference type="InterPro" id="IPR036388">
    <property type="entry name" value="WH-like_DNA-bd_sf"/>
</dbReference>
<dbReference type="Pfam" id="PF00126">
    <property type="entry name" value="HTH_1"/>
    <property type="match status" value="1"/>
</dbReference>